<dbReference type="PANTHER" id="PTHR12375">
    <property type="entry name" value="RNA-BINDING PROTEIN LUC7-RELATED"/>
    <property type="match status" value="1"/>
</dbReference>
<comment type="similarity">
    <text evidence="1">Belongs to the Luc7 family.</text>
</comment>
<feature type="compositionally biased region" description="Basic residues" evidence="3">
    <location>
        <begin position="251"/>
        <end position="269"/>
    </location>
</feature>
<protein>
    <recommendedName>
        <fullName evidence="6">Luc7-like protein 3</fullName>
    </recommendedName>
</protein>
<accession>A0AA36D4S2</accession>
<reference evidence="4" key="1">
    <citation type="submission" date="2023-06" db="EMBL/GenBank/DDBJ databases">
        <authorList>
            <person name="Delattre M."/>
        </authorList>
    </citation>
    <scope>NUCLEOTIDE SEQUENCE</scope>
    <source>
        <strain evidence="4">AF72</strain>
    </source>
</reference>
<evidence type="ECO:0000256" key="2">
    <source>
        <dbReference type="SAM" id="Coils"/>
    </source>
</evidence>
<keyword evidence="5" id="KW-1185">Reference proteome</keyword>
<proteinExistence type="inferred from homology"/>
<feature type="coiled-coil region" evidence="2">
    <location>
        <begin position="141"/>
        <end position="171"/>
    </location>
</feature>
<dbReference type="GO" id="GO:0005685">
    <property type="term" value="C:U1 snRNP"/>
    <property type="evidence" value="ECO:0007669"/>
    <property type="project" value="InterPro"/>
</dbReference>
<feature type="compositionally biased region" description="Basic and acidic residues" evidence="3">
    <location>
        <begin position="220"/>
        <end position="250"/>
    </location>
</feature>
<dbReference type="AlphaFoldDB" id="A0AA36D4S2"/>
<dbReference type="Pfam" id="PF03194">
    <property type="entry name" value="LUC7"/>
    <property type="match status" value="1"/>
</dbReference>
<dbReference type="GO" id="GO:0003729">
    <property type="term" value="F:mRNA binding"/>
    <property type="evidence" value="ECO:0007669"/>
    <property type="project" value="InterPro"/>
</dbReference>
<evidence type="ECO:0000313" key="5">
    <source>
        <dbReference type="Proteomes" id="UP001177023"/>
    </source>
</evidence>
<feature type="non-terminal residue" evidence="4">
    <location>
        <position position="297"/>
    </location>
</feature>
<evidence type="ECO:0000256" key="3">
    <source>
        <dbReference type="SAM" id="MobiDB-lite"/>
    </source>
</evidence>
<dbReference type="Proteomes" id="UP001177023">
    <property type="component" value="Unassembled WGS sequence"/>
</dbReference>
<dbReference type="InterPro" id="IPR004882">
    <property type="entry name" value="Luc7-rel"/>
</dbReference>
<feature type="compositionally biased region" description="Basic residues" evidence="3">
    <location>
        <begin position="279"/>
        <end position="297"/>
    </location>
</feature>
<evidence type="ECO:0000256" key="1">
    <source>
        <dbReference type="ARBA" id="ARBA00005655"/>
    </source>
</evidence>
<gene>
    <name evidence="4" type="ORF">MSPICULIGERA_LOCUS18896</name>
</gene>
<feature type="region of interest" description="Disordered" evidence="3">
    <location>
        <begin position="220"/>
        <end position="297"/>
    </location>
</feature>
<dbReference type="EMBL" id="CATQJA010002662">
    <property type="protein sequence ID" value="CAJ0580706.1"/>
    <property type="molecule type" value="Genomic_DNA"/>
</dbReference>
<comment type="caution">
    <text evidence="4">The sequence shown here is derived from an EMBL/GenBank/DDBJ whole genome shotgun (WGS) entry which is preliminary data.</text>
</comment>
<keyword evidence="2" id="KW-0175">Coiled coil</keyword>
<sequence>MTDYMAQMLDELMGPSQECVCKSHLVGFCPNELFRNTKADLGICHLRHDERFKEDYKNSPKFEKLGYEEGFIERLRGLDREVKRRIDKNMQRLESGVKAFMPEEAEMKKKEEDKITEMAKKIEKNLVKIQELCEQGNVAAGEELLRENEVLEQQQEMLKLNQEEVKRMEGQSNDPKPMHVCKVCGCYMLVNDAQSRIDDHLMGKMHLTYGKIRETIEEWDRKREEDRKRRQEEREKRDKRSEKKRDDRDEKKKKRSRSRSRSKERKRSKERYDRDHHRSSSHRHHGDRKHHSSRRYD</sequence>
<evidence type="ECO:0000313" key="4">
    <source>
        <dbReference type="EMBL" id="CAJ0580706.1"/>
    </source>
</evidence>
<dbReference type="GO" id="GO:0006376">
    <property type="term" value="P:mRNA splice site recognition"/>
    <property type="evidence" value="ECO:0007669"/>
    <property type="project" value="InterPro"/>
</dbReference>
<name>A0AA36D4S2_9BILA</name>
<evidence type="ECO:0008006" key="6">
    <source>
        <dbReference type="Google" id="ProtNLM"/>
    </source>
</evidence>
<organism evidence="4 5">
    <name type="scientific">Mesorhabditis spiculigera</name>
    <dbReference type="NCBI Taxonomy" id="96644"/>
    <lineage>
        <taxon>Eukaryota</taxon>
        <taxon>Metazoa</taxon>
        <taxon>Ecdysozoa</taxon>
        <taxon>Nematoda</taxon>
        <taxon>Chromadorea</taxon>
        <taxon>Rhabditida</taxon>
        <taxon>Rhabditina</taxon>
        <taxon>Rhabditomorpha</taxon>
        <taxon>Rhabditoidea</taxon>
        <taxon>Rhabditidae</taxon>
        <taxon>Mesorhabditinae</taxon>
        <taxon>Mesorhabditis</taxon>
    </lineage>
</organism>